<dbReference type="GO" id="GO:0007156">
    <property type="term" value="P:homophilic cell adhesion via plasma membrane adhesion molecules"/>
    <property type="evidence" value="ECO:0007669"/>
    <property type="project" value="TreeGrafter"/>
</dbReference>
<dbReference type="Gene3D" id="2.60.40.10">
    <property type="entry name" value="Immunoglobulins"/>
    <property type="match status" value="1"/>
</dbReference>
<proteinExistence type="predicted"/>
<dbReference type="InterPro" id="IPR003598">
    <property type="entry name" value="Ig_sub2"/>
</dbReference>
<dbReference type="Pfam" id="PF07679">
    <property type="entry name" value="I-set"/>
    <property type="match status" value="1"/>
</dbReference>
<dbReference type="PROSITE" id="PS50835">
    <property type="entry name" value="IG_LIKE"/>
    <property type="match status" value="1"/>
</dbReference>
<keyword evidence="2" id="KW-0245">EGF-like domain</keyword>
<evidence type="ECO:0000259" key="3">
    <source>
        <dbReference type="PROSITE" id="PS50026"/>
    </source>
</evidence>
<evidence type="ECO:0000259" key="4">
    <source>
        <dbReference type="PROSITE" id="PS50835"/>
    </source>
</evidence>
<dbReference type="AlphaFoldDB" id="A0AA89C0B4"/>
<dbReference type="SUPFAM" id="SSF48726">
    <property type="entry name" value="Immunoglobulin"/>
    <property type="match status" value="1"/>
</dbReference>
<dbReference type="PANTHER" id="PTHR10075:SF100">
    <property type="entry name" value="FASCICLIN-2"/>
    <property type="match status" value="1"/>
</dbReference>
<dbReference type="GO" id="GO:0005886">
    <property type="term" value="C:plasma membrane"/>
    <property type="evidence" value="ECO:0007669"/>
    <property type="project" value="TreeGrafter"/>
</dbReference>
<feature type="disulfide bond" evidence="2">
    <location>
        <begin position="443"/>
        <end position="453"/>
    </location>
</feature>
<keyword evidence="2" id="KW-1015">Disulfide bond</keyword>
<dbReference type="PROSITE" id="PS00022">
    <property type="entry name" value="EGF_1"/>
    <property type="match status" value="3"/>
</dbReference>
<dbReference type="InterPro" id="IPR007110">
    <property type="entry name" value="Ig-like_dom"/>
</dbReference>
<dbReference type="GO" id="GO:0098632">
    <property type="term" value="F:cell-cell adhesion mediator activity"/>
    <property type="evidence" value="ECO:0007669"/>
    <property type="project" value="TreeGrafter"/>
</dbReference>
<comment type="caution">
    <text evidence="2">Lacks conserved residue(s) required for the propagation of feature annotation.</text>
</comment>
<feature type="disulfide bond" evidence="2">
    <location>
        <begin position="461"/>
        <end position="470"/>
    </location>
</feature>
<protein>
    <submittedName>
        <fullName evidence="5">Uncharacterized protein</fullName>
    </submittedName>
</protein>
<feature type="domain" description="Ig-like" evidence="4">
    <location>
        <begin position="205"/>
        <end position="291"/>
    </location>
</feature>
<evidence type="ECO:0000313" key="5">
    <source>
        <dbReference type="EMBL" id="KAK3094428.1"/>
    </source>
</evidence>
<evidence type="ECO:0000313" key="6">
    <source>
        <dbReference type="Proteomes" id="UP001186944"/>
    </source>
</evidence>
<accession>A0AA89C0B4</accession>
<dbReference type="InterPro" id="IPR013783">
    <property type="entry name" value="Ig-like_fold"/>
</dbReference>
<dbReference type="SMART" id="SM00408">
    <property type="entry name" value="IGc2"/>
    <property type="match status" value="1"/>
</dbReference>
<keyword evidence="1" id="KW-0393">Immunoglobulin domain</keyword>
<dbReference type="InterPro" id="IPR000742">
    <property type="entry name" value="EGF"/>
</dbReference>
<dbReference type="SMART" id="SM00181">
    <property type="entry name" value="EGF"/>
    <property type="match status" value="3"/>
</dbReference>
<dbReference type="PANTHER" id="PTHR10075">
    <property type="entry name" value="BASIGIN RELATED"/>
    <property type="match status" value="1"/>
</dbReference>
<dbReference type="GO" id="GO:0070593">
    <property type="term" value="P:dendrite self-avoidance"/>
    <property type="evidence" value="ECO:0007669"/>
    <property type="project" value="TreeGrafter"/>
</dbReference>
<dbReference type="EMBL" id="VSWD01000008">
    <property type="protein sequence ID" value="KAK3094428.1"/>
    <property type="molecule type" value="Genomic_DNA"/>
</dbReference>
<dbReference type="PROSITE" id="PS01186">
    <property type="entry name" value="EGF_2"/>
    <property type="match status" value="2"/>
</dbReference>
<dbReference type="PROSITE" id="PS50026">
    <property type="entry name" value="EGF_3"/>
    <property type="match status" value="1"/>
</dbReference>
<keyword evidence="6" id="KW-1185">Reference proteome</keyword>
<dbReference type="Gene3D" id="2.10.25.10">
    <property type="entry name" value="Laminin"/>
    <property type="match status" value="2"/>
</dbReference>
<organism evidence="5 6">
    <name type="scientific">Pinctada imbricata</name>
    <name type="common">Atlantic pearl-oyster</name>
    <name type="synonym">Pinctada martensii</name>
    <dbReference type="NCBI Taxonomy" id="66713"/>
    <lineage>
        <taxon>Eukaryota</taxon>
        <taxon>Metazoa</taxon>
        <taxon>Spiralia</taxon>
        <taxon>Lophotrochozoa</taxon>
        <taxon>Mollusca</taxon>
        <taxon>Bivalvia</taxon>
        <taxon>Autobranchia</taxon>
        <taxon>Pteriomorphia</taxon>
        <taxon>Pterioida</taxon>
        <taxon>Pterioidea</taxon>
        <taxon>Pteriidae</taxon>
        <taxon>Pinctada</taxon>
    </lineage>
</organism>
<dbReference type="SMART" id="SM00409">
    <property type="entry name" value="IG"/>
    <property type="match status" value="1"/>
</dbReference>
<dbReference type="InterPro" id="IPR003599">
    <property type="entry name" value="Ig_sub"/>
</dbReference>
<reference evidence="5" key="1">
    <citation type="submission" date="2019-08" db="EMBL/GenBank/DDBJ databases">
        <title>The improved chromosome-level genome for the pearl oyster Pinctada fucata martensii using PacBio sequencing and Hi-C.</title>
        <authorList>
            <person name="Zheng Z."/>
        </authorList>
    </citation>
    <scope>NUCLEOTIDE SEQUENCE</scope>
    <source>
        <strain evidence="5">ZZ-2019</strain>
        <tissue evidence="5">Adductor muscle</tissue>
    </source>
</reference>
<dbReference type="GO" id="GO:0007411">
    <property type="term" value="P:axon guidance"/>
    <property type="evidence" value="ECO:0007669"/>
    <property type="project" value="TreeGrafter"/>
</dbReference>
<sequence>MDKKVRKKEENVELSDGNNSWSVATMTMRRTGEGKNRHLCQGLFVTILCVVLMQSALAEKSGCADGSESVLKQHNKISVCPGKWTGHIRNATHLCSPGWKVCSFEDYSMLRDVRWEHATSFEGCYAINAAHDGGKCRECREDLNRDDLAGIGRGCPHQNYGQTSCISGGRIDASCCVDAHFQEACHHRPGIITGVVCCKIPTIKPRIIVKPRQYMEVNMGLIFLLTCQASGSPLPRVKWYKDGREIRSNRRIQALSSGDLLVTLAKPSDSGLYSCEVINEAGMDVASSQVVVKAHSSGCRDGSTDGLNIHRDVHACTGSWEGHVKKARKTLCQRGWRVCSPRDRDSLQKLTWLDIFDLNGCYAYNAANKRGCKRCTNGRMAGVGRNCGRMRYSKFSCLAQGQVDVFKPQDRNEGCSYKEGVTTGVLCCRKKHKRETKYQPFTCKPECLNGGKCVSHNLCRCTSGYKGAMCQNPVCDGGCGKYGRCIRPGKCKCKKGYSGKNCLKKKRKMCRRPCLNGGRCRRGRCKCPPSHWGKTCQHCKHQY</sequence>
<dbReference type="Proteomes" id="UP001186944">
    <property type="component" value="Unassembled WGS sequence"/>
</dbReference>
<evidence type="ECO:0000256" key="2">
    <source>
        <dbReference type="PROSITE-ProRule" id="PRU00076"/>
    </source>
</evidence>
<dbReference type="FunFam" id="2.60.40.10:FF:000107">
    <property type="entry name" value="Myosin, light chain kinase a"/>
    <property type="match status" value="1"/>
</dbReference>
<evidence type="ECO:0000256" key="1">
    <source>
        <dbReference type="ARBA" id="ARBA00023319"/>
    </source>
</evidence>
<name>A0AA89C0B4_PINIB</name>
<dbReference type="GO" id="GO:0030424">
    <property type="term" value="C:axon"/>
    <property type="evidence" value="ECO:0007669"/>
    <property type="project" value="TreeGrafter"/>
</dbReference>
<dbReference type="InterPro" id="IPR036179">
    <property type="entry name" value="Ig-like_dom_sf"/>
</dbReference>
<comment type="caution">
    <text evidence="5">The sequence shown here is derived from an EMBL/GenBank/DDBJ whole genome shotgun (WGS) entry which is preliminary data.</text>
</comment>
<gene>
    <name evidence="5" type="ORF">FSP39_001668</name>
</gene>
<dbReference type="InterPro" id="IPR013098">
    <property type="entry name" value="Ig_I-set"/>
</dbReference>
<feature type="domain" description="EGF-like" evidence="3">
    <location>
        <begin position="439"/>
        <end position="471"/>
    </location>
</feature>